<name>A0A846M6Y2_9SPHN</name>
<feature type="region of interest" description="Disordered" evidence="5">
    <location>
        <begin position="97"/>
        <end position="116"/>
    </location>
</feature>
<feature type="compositionally biased region" description="Pro residues" evidence="5">
    <location>
        <begin position="166"/>
        <end position="175"/>
    </location>
</feature>
<protein>
    <recommendedName>
        <fullName evidence="3">Regulatory protein RecX</fullName>
    </recommendedName>
</protein>
<keyword evidence="8" id="KW-1185">Reference proteome</keyword>
<proteinExistence type="inferred from homology"/>
<dbReference type="GO" id="GO:0005737">
    <property type="term" value="C:cytoplasm"/>
    <property type="evidence" value="ECO:0007669"/>
    <property type="project" value="UniProtKB-SubCell"/>
</dbReference>
<dbReference type="InterPro" id="IPR053924">
    <property type="entry name" value="RecX_HTH_2nd"/>
</dbReference>
<evidence type="ECO:0000256" key="2">
    <source>
        <dbReference type="ARBA" id="ARBA00009695"/>
    </source>
</evidence>
<evidence type="ECO:0000259" key="6">
    <source>
        <dbReference type="Pfam" id="PF02631"/>
    </source>
</evidence>
<evidence type="ECO:0000256" key="3">
    <source>
        <dbReference type="ARBA" id="ARBA00018111"/>
    </source>
</evidence>
<comment type="subcellular location">
    <subcellularLocation>
        <location evidence="1">Cytoplasm</location>
    </subcellularLocation>
</comment>
<feature type="domain" description="RecX second three-helical" evidence="6">
    <location>
        <begin position="68"/>
        <end position="107"/>
    </location>
</feature>
<dbReference type="RefSeq" id="WP_167303855.1">
    <property type="nucleotide sequence ID" value="NZ_JAASQR010000003.1"/>
</dbReference>
<dbReference type="Pfam" id="PF02631">
    <property type="entry name" value="RecX_HTH2"/>
    <property type="match status" value="1"/>
</dbReference>
<feature type="region of interest" description="Disordered" evidence="5">
    <location>
        <begin position="156"/>
        <end position="175"/>
    </location>
</feature>
<evidence type="ECO:0000256" key="4">
    <source>
        <dbReference type="ARBA" id="ARBA00022490"/>
    </source>
</evidence>
<evidence type="ECO:0000313" key="8">
    <source>
        <dbReference type="Proteomes" id="UP000576821"/>
    </source>
</evidence>
<dbReference type="AlphaFoldDB" id="A0A846M6Y2"/>
<gene>
    <name evidence="7" type="ORF">FHS54_002232</name>
</gene>
<accession>A0A846M6Y2</accession>
<dbReference type="Proteomes" id="UP000576821">
    <property type="component" value="Unassembled WGS sequence"/>
</dbReference>
<comment type="caution">
    <text evidence="7">The sequence shown here is derived from an EMBL/GenBank/DDBJ whole genome shotgun (WGS) entry which is preliminary data.</text>
</comment>
<keyword evidence="4" id="KW-0963">Cytoplasm</keyword>
<evidence type="ECO:0000313" key="7">
    <source>
        <dbReference type="EMBL" id="NIJ17243.1"/>
    </source>
</evidence>
<reference evidence="7 8" key="1">
    <citation type="submission" date="2020-03" db="EMBL/GenBank/DDBJ databases">
        <title>Genomic Encyclopedia of Type Strains, Phase IV (KMG-IV): sequencing the most valuable type-strain genomes for metagenomic binning, comparative biology and taxonomic classification.</title>
        <authorList>
            <person name="Goeker M."/>
        </authorList>
    </citation>
    <scope>NUCLEOTIDE SEQUENCE [LARGE SCALE GENOMIC DNA]</scope>
    <source>
        <strain evidence="7 8">DSM 21299</strain>
    </source>
</reference>
<organism evidence="7 8">
    <name type="scientific">Sphingobium vermicomposti</name>
    <dbReference type="NCBI Taxonomy" id="529005"/>
    <lineage>
        <taxon>Bacteria</taxon>
        <taxon>Pseudomonadati</taxon>
        <taxon>Pseudomonadota</taxon>
        <taxon>Alphaproteobacteria</taxon>
        <taxon>Sphingomonadales</taxon>
        <taxon>Sphingomonadaceae</taxon>
        <taxon>Sphingobium</taxon>
    </lineage>
</organism>
<comment type="similarity">
    <text evidence="2">Belongs to the RecX family.</text>
</comment>
<evidence type="ECO:0000256" key="5">
    <source>
        <dbReference type="SAM" id="MobiDB-lite"/>
    </source>
</evidence>
<sequence length="175" mass="19577">MTTKRPPSALDEDRLRELALRYVGRFATSRAKLLAYINRKLQERGWQGAAPPDPAGLVERLCELRYVDDSSYATMKSAALSRRGYGARRVAQTLRADGIAESDRAEADTQTQNDSWTAADRFARRKRIGPYAQAQPDPKQREKAIAAFIRAGHSYDTARRWTDAPPGEPPDPSES</sequence>
<dbReference type="EMBL" id="JAASQR010000003">
    <property type="protein sequence ID" value="NIJ17243.1"/>
    <property type="molecule type" value="Genomic_DNA"/>
</dbReference>
<evidence type="ECO:0000256" key="1">
    <source>
        <dbReference type="ARBA" id="ARBA00004496"/>
    </source>
</evidence>